<reference evidence="2" key="1">
    <citation type="submission" date="2023-08" db="EMBL/GenBank/DDBJ databases">
        <authorList>
            <person name="Audoor S."/>
            <person name="Bilcke G."/>
        </authorList>
    </citation>
    <scope>NUCLEOTIDE SEQUENCE</scope>
</reference>
<accession>A0AAD2JGD1</accession>
<evidence type="ECO:0000313" key="2">
    <source>
        <dbReference type="EMBL" id="CAJ1946800.1"/>
    </source>
</evidence>
<dbReference type="Proteomes" id="UP001295423">
    <property type="component" value="Unassembled WGS sequence"/>
</dbReference>
<name>A0AAD2JGD1_9STRA</name>
<feature type="region of interest" description="Disordered" evidence="1">
    <location>
        <begin position="257"/>
        <end position="276"/>
    </location>
</feature>
<keyword evidence="3" id="KW-1185">Reference proteome</keyword>
<evidence type="ECO:0000313" key="3">
    <source>
        <dbReference type="Proteomes" id="UP001295423"/>
    </source>
</evidence>
<sequence>MLNSVGAGMTALLLRPSRAKGIVEDCGDPGFPIRHSSSLSLKSSQDDFFDPYNLSDSSDDDGKEALSQSLSERIRQLQEKEATQETRLAKRIEGLRQSQGIQDLVDSNKVQATELPVISFDSLLPKQRLEGRTDDPTFCQFLQQVGLGGWFVMVSLDTRTRKIRRHGVLAKLEVMDDGALFVPENDVETSETDAPWIPTAVDFSILGHNRCRIMGPRSALKARIGRWRRGYDPNGEESVLGWGDERFVDTPDELKIGIEPTTRTPSKESSSSDEKTKLRCNEWNSVTIECNLEAVEEETAVEEVEKMQELIPLVDKWYDLASDPKTFENVDVTVATRVQRGHPGLTVDPEKLLQSVKRELGPCPKENPTAFCFWSAALINPLPSLGASMEIRGRILEAPNTMQRLQILEFGLRRSIDNLMGKRPL</sequence>
<protein>
    <submittedName>
        <fullName evidence="2">Uncharacterized protein</fullName>
    </submittedName>
</protein>
<dbReference type="EMBL" id="CAKOGP040001714">
    <property type="protein sequence ID" value="CAJ1946800.1"/>
    <property type="molecule type" value="Genomic_DNA"/>
</dbReference>
<proteinExistence type="predicted"/>
<feature type="compositionally biased region" description="Low complexity" evidence="1">
    <location>
        <begin position="259"/>
        <end position="269"/>
    </location>
</feature>
<evidence type="ECO:0000256" key="1">
    <source>
        <dbReference type="SAM" id="MobiDB-lite"/>
    </source>
</evidence>
<organism evidence="2 3">
    <name type="scientific">Cylindrotheca closterium</name>
    <dbReference type="NCBI Taxonomy" id="2856"/>
    <lineage>
        <taxon>Eukaryota</taxon>
        <taxon>Sar</taxon>
        <taxon>Stramenopiles</taxon>
        <taxon>Ochrophyta</taxon>
        <taxon>Bacillariophyta</taxon>
        <taxon>Bacillariophyceae</taxon>
        <taxon>Bacillariophycidae</taxon>
        <taxon>Bacillariales</taxon>
        <taxon>Bacillariaceae</taxon>
        <taxon>Cylindrotheca</taxon>
    </lineage>
</organism>
<dbReference type="AlphaFoldDB" id="A0AAD2JGD1"/>
<comment type="caution">
    <text evidence="2">The sequence shown here is derived from an EMBL/GenBank/DDBJ whole genome shotgun (WGS) entry which is preliminary data.</text>
</comment>
<gene>
    <name evidence="2" type="ORF">CYCCA115_LOCUS10844</name>
</gene>